<evidence type="ECO:0000313" key="1">
    <source>
        <dbReference type="EMBL" id="KAI3708160.1"/>
    </source>
</evidence>
<accession>A0ACB9AIB1</accession>
<organism evidence="1 2">
    <name type="scientific">Cichorium intybus</name>
    <name type="common">Chicory</name>
    <dbReference type="NCBI Taxonomy" id="13427"/>
    <lineage>
        <taxon>Eukaryota</taxon>
        <taxon>Viridiplantae</taxon>
        <taxon>Streptophyta</taxon>
        <taxon>Embryophyta</taxon>
        <taxon>Tracheophyta</taxon>
        <taxon>Spermatophyta</taxon>
        <taxon>Magnoliopsida</taxon>
        <taxon>eudicotyledons</taxon>
        <taxon>Gunneridae</taxon>
        <taxon>Pentapetalae</taxon>
        <taxon>asterids</taxon>
        <taxon>campanulids</taxon>
        <taxon>Asterales</taxon>
        <taxon>Asteraceae</taxon>
        <taxon>Cichorioideae</taxon>
        <taxon>Cichorieae</taxon>
        <taxon>Cichoriinae</taxon>
        <taxon>Cichorium</taxon>
    </lineage>
</organism>
<protein>
    <submittedName>
        <fullName evidence="1">Uncharacterized protein</fullName>
    </submittedName>
</protein>
<dbReference type="EMBL" id="CM042015">
    <property type="protein sequence ID" value="KAI3708160.1"/>
    <property type="molecule type" value="Genomic_DNA"/>
</dbReference>
<comment type="caution">
    <text evidence="1">The sequence shown here is derived from an EMBL/GenBank/DDBJ whole genome shotgun (WGS) entry which is preliminary data.</text>
</comment>
<dbReference type="Proteomes" id="UP001055811">
    <property type="component" value="Linkage Group LG07"/>
</dbReference>
<gene>
    <name evidence="1" type="ORF">L2E82_37261</name>
</gene>
<keyword evidence="2" id="KW-1185">Reference proteome</keyword>
<name>A0ACB9AIB1_CICIN</name>
<sequence>MKQFKAFKHNLEIVHSTNKANKPYKLELNRFAGMHHAEFKSMYTGLKAAARPTIKAAKKVITMEEWPYDFKYRNENDIVVKIRGFEQVPLNNEQALLASVANQPVQVAVAVEEAFMMYQQGVMTAPCGKEIAHGVIAVGYDTAPDGTPYWIIKNSWGADWGEKGYIRMLRGIPDKEGYCGMHVASHIPLTEACSKELPPGGDPVIKSSRDL</sequence>
<evidence type="ECO:0000313" key="2">
    <source>
        <dbReference type="Proteomes" id="UP001055811"/>
    </source>
</evidence>
<reference evidence="2" key="1">
    <citation type="journal article" date="2022" name="Mol. Ecol. Resour.">
        <title>The genomes of chicory, endive, great burdock and yacon provide insights into Asteraceae palaeo-polyploidization history and plant inulin production.</title>
        <authorList>
            <person name="Fan W."/>
            <person name="Wang S."/>
            <person name="Wang H."/>
            <person name="Wang A."/>
            <person name="Jiang F."/>
            <person name="Liu H."/>
            <person name="Zhao H."/>
            <person name="Xu D."/>
            <person name="Zhang Y."/>
        </authorList>
    </citation>
    <scope>NUCLEOTIDE SEQUENCE [LARGE SCALE GENOMIC DNA]</scope>
    <source>
        <strain evidence="2">cv. Punajuju</strain>
    </source>
</reference>
<proteinExistence type="predicted"/>
<reference evidence="1 2" key="2">
    <citation type="journal article" date="2022" name="Mol. Ecol. Resour.">
        <title>The genomes of chicory, endive, great burdock and yacon provide insights into Asteraceae paleo-polyploidization history and plant inulin production.</title>
        <authorList>
            <person name="Fan W."/>
            <person name="Wang S."/>
            <person name="Wang H."/>
            <person name="Wang A."/>
            <person name="Jiang F."/>
            <person name="Liu H."/>
            <person name="Zhao H."/>
            <person name="Xu D."/>
            <person name="Zhang Y."/>
        </authorList>
    </citation>
    <scope>NUCLEOTIDE SEQUENCE [LARGE SCALE GENOMIC DNA]</scope>
    <source>
        <strain evidence="2">cv. Punajuju</strain>
        <tissue evidence="1">Leaves</tissue>
    </source>
</reference>